<organism evidence="2 3">
    <name type="scientific">Salininema proteolyticum</name>
    <dbReference type="NCBI Taxonomy" id="1607685"/>
    <lineage>
        <taxon>Bacteria</taxon>
        <taxon>Bacillati</taxon>
        <taxon>Actinomycetota</taxon>
        <taxon>Actinomycetes</taxon>
        <taxon>Glycomycetales</taxon>
        <taxon>Glycomycetaceae</taxon>
        <taxon>Salininema</taxon>
    </lineage>
</organism>
<dbReference type="InterPro" id="IPR003774">
    <property type="entry name" value="AlgH-like"/>
</dbReference>
<dbReference type="SUPFAM" id="SSF143456">
    <property type="entry name" value="VC0467-like"/>
    <property type="match status" value="1"/>
</dbReference>
<dbReference type="Gene3D" id="3.40.1740.10">
    <property type="entry name" value="VC0467-like"/>
    <property type="match status" value="1"/>
</dbReference>
<dbReference type="Proteomes" id="UP001595823">
    <property type="component" value="Unassembled WGS sequence"/>
</dbReference>
<evidence type="ECO:0000256" key="1">
    <source>
        <dbReference type="ARBA" id="ARBA00009600"/>
    </source>
</evidence>
<proteinExistence type="inferred from homology"/>
<sequence>MITNSNTTRPVARESFVGSLLVATPIVKDPNFDRTVVMAVGQEEDGVLGLVLNRATDLPVNEVLGDWGGLAGDPAVMFEGGPVQPDSAIALGWRKHSAPESAVYRPVIGRLGTLDLSQGPEYYRDRLDGMRVFAGYAGWETAQLQAEVQAGAWMVFDALPTDPFYSSPEDMWAMVWRRQGGLLATMAHFPPEAELN</sequence>
<gene>
    <name evidence="2" type="ORF">ACFPET_12840</name>
</gene>
<evidence type="ECO:0000313" key="2">
    <source>
        <dbReference type="EMBL" id="MFC4336091.1"/>
    </source>
</evidence>
<protein>
    <submittedName>
        <fullName evidence="2">YqgE/AlgH family protein</fullName>
    </submittedName>
</protein>
<keyword evidence="3" id="KW-1185">Reference proteome</keyword>
<comment type="similarity">
    <text evidence="1">Belongs to the UPF0301 (AlgH) family.</text>
</comment>
<dbReference type="EMBL" id="JBHSDK010000015">
    <property type="protein sequence ID" value="MFC4336091.1"/>
    <property type="molecule type" value="Genomic_DNA"/>
</dbReference>
<comment type="caution">
    <text evidence="2">The sequence shown here is derived from an EMBL/GenBank/DDBJ whole genome shotgun (WGS) entry which is preliminary data.</text>
</comment>
<reference evidence="3" key="1">
    <citation type="journal article" date="2019" name="Int. J. Syst. Evol. Microbiol.">
        <title>The Global Catalogue of Microorganisms (GCM) 10K type strain sequencing project: providing services to taxonomists for standard genome sequencing and annotation.</title>
        <authorList>
            <consortium name="The Broad Institute Genomics Platform"/>
            <consortium name="The Broad Institute Genome Sequencing Center for Infectious Disease"/>
            <person name="Wu L."/>
            <person name="Ma J."/>
        </authorList>
    </citation>
    <scope>NUCLEOTIDE SEQUENCE [LARGE SCALE GENOMIC DNA]</scope>
    <source>
        <strain evidence="3">IBRC-M 10908</strain>
    </source>
</reference>
<dbReference type="Pfam" id="PF02622">
    <property type="entry name" value="DUF179"/>
    <property type="match status" value="1"/>
</dbReference>
<dbReference type="PANTHER" id="PTHR30327">
    <property type="entry name" value="UNCHARACTERIZED PROTEIN YQGE"/>
    <property type="match status" value="1"/>
</dbReference>
<accession>A0ABV8TZ44</accession>
<dbReference type="RefSeq" id="WP_380621574.1">
    <property type="nucleotide sequence ID" value="NZ_JBHSDK010000015.1"/>
</dbReference>
<evidence type="ECO:0000313" key="3">
    <source>
        <dbReference type="Proteomes" id="UP001595823"/>
    </source>
</evidence>
<name>A0ABV8TZ44_9ACTN</name>
<dbReference type="PANTHER" id="PTHR30327:SF1">
    <property type="entry name" value="UPF0301 PROTEIN YQGE"/>
    <property type="match status" value="1"/>
</dbReference>